<feature type="non-terminal residue" evidence="1">
    <location>
        <position position="209"/>
    </location>
</feature>
<gene>
    <name evidence="1" type="ORF">BDM02DRAFT_3069168</name>
</gene>
<sequence>IFVGNLSWAVDNDRLSQEFADCGEVVSARVQLDRNTGRSRGFGYVTFATTEAVDAAIALNGAKEIDGRILNLDKSTDGGANREKRAQAFGDVRSARSKVLFVGNLSWNTVEDTLWDAFSEYGEVNSIRLPTDKESGKPKGYGYIEFSAVDSAQKAIDAMNGKELDGRPIRLDFSQPRDLNAVGGGRGAGFGGGRGRGGFDIGRGRGSGR</sequence>
<reference evidence="1" key="1">
    <citation type="submission" date="2019-10" db="EMBL/GenBank/DDBJ databases">
        <authorList>
            <consortium name="DOE Joint Genome Institute"/>
            <person name="Kuo A."/>
            <person name="Miyauchi S."/>
            <person name="Kiss E."/>
            <person name="Drula E."/>
            <person name="Kohler A."/>
            <person name="Sanchez-Garcia M."/>
            <person name="Andreopoulos B."/>
            <person name="Barry K.W."/>
            <person name="Bonito G."/>
            <person name="Buee M."/>
            <person name="Carver A."/>
            <person name="Chen C."/>
            <person name="Cichocki N."/>
            <person name="Clum A."/>
            <person name="Culley D."/>
            <person name="Crous P.W."/>
            <person name="Fauchery L."/>
            <person name="Girlanda M."/>
            <person name="Hayes R."/>
            <person name="Keri Z."/>
            <person name="Labutti K."/>
            <person name="Lipzen A."/>
            <person name="Lombard V."/>
            <person name="Magnuson J."/>
            <person name="Maillard F."/>
            <person name="Morin E."/>
            <person name="Murat C."/>
            <person name="Nolan M."/>
            <person name="Ohm R."/>
            <person name="Pangilinan J."/>
            <person name="Pereira M."/>
            <person name="Perotto S."/>
            <person name="Peter M."/>
            <person name="Riley R."/>
            <person name="Sitrit Y."/>
            <person name="Stielow B."/>
            <person name="Szollosi G."/>
            <person name="Zifcakova L."/>
            <person name="Stursova M."/>
            <person name="Spatafora J.W."/>
            <person name="Tedersoo L."/>
            <person name="Vaario L.-M."/>
            <person name="Yamada A."/>
            <person name="Yan M."/>
            <person name="Wang P."/>
            <person name="Xu J."/>
            <person name="Bruns T."/>
            <person name="Baldrian P."/>
            <person name="Vilgalys R."/>
            <person name="Henrissat B."/>
            <person name="Grigoriev I.V."/>
            <person name="Hibbett D."/>
            <person name="Nagy L.G."/>
            <person name="Martin F.M."/>
        </authorList>
    </citation>
    <scope>NUCLEOTIDE SEQUENCE</scope>
    <source>
        <strain evidence="1">P2</strain>
    </source>
</reference>
<organism evidence="1 2">
    <name type="scientific">Thelephora ganbajun</name>
    <name type="common">Ganba fungus</name>
    <dbReference type="NCBI Taxonomy" id="370292"/>
    <lineage>
        <taxon>Eukaryota</taxon>
        <taxon>Fungi</taxon>
        <taxon>Dikarya</taxon>
        <taxon>Basidiomycota</taxon>
        <taxon>Agaricomycotina</taxon>
        <taxon>Agaricomycetes</taxon>
        <taxon>Thelephorales</taxon>
        <taxon>Thelephoraceae</taxon>
        <taxon>Thelephora</taxon>
    </lineage>
</organism>
<evidence type="ECO:0000313" key="2">
    <source>
        <dbReference type="Proteomes" id="UP000886501"/>
    </source>
</evidence>
<comment type="caution">
    <text evidence="1">The sequence shown here is derived from an EMBL/GenBank/DDBJ whole genome shotgun (WGS) entry which is preliminary data.</text>
</comment>
<feature type="non-terminal residue" evidence="1">
    <location>
        <position position="1"/>
    </location>
</feature>
<evidence type="ECO:0000313" key="1">
    <source>
        <dbReference type="EMBL" id="KAF9651021.1"/>
    </source>
</evidence>
<proteinExistence type="predicted"/>
<protein>
    <submittedName>
        <fullName evidence="1">RNA-binding domain-containing protein</fullName>
    </submittedName>
</protein>
<dbReference type="EMBL" id="MU117979">
    <property type="protein sequence ID" value="KAF9651021.1"/>
    <property type="molecule type" value="Genomic_DNA"/>
</dbReference>
<reference evidence="1" key="2">
    <citation type="journal article" date="2020" name="Nat. Commun.">
        <title>Large-scale genome sequencing of mycorrhizal fungi provides insights into the early evolution of symbiotic traits.</title>
        <authorList>
            <person name="Miyauchi S."/>
            <person name="Kiss E."/>
            <person name="Kuo A."/>
            <person name="Drula E."/>
            <person name="Kohler A."/>
            <person name="Sanchez-Garcia M."/>
            <person name="Morin E."/>
            <person name="Andreopoulos B."/>
            <person name="Barry K.W."/>
            <person name="Bonito G."/>
            <person name="Buee M."/>
            <person name="Carver A."/>
            <person name="Chen C."/>
            <person name="Cichocki N."/>
            <person name="Clum A."/>
            <person name="Culley D."/>
            <person name="Crous P.W."/>
            <person name="Fauchery L."/>
            <person name="Girlanda M."/>
            <person name="Hayes R.D."/>
            <person name="Keri Z."/>
            <person name="LaButti K."/>
            <person name="Lipzen A."/>
            <person name="Lombard V."/>
            <person name="Magnuson J."/>
            <person name="Maillard F."/>
            <person name="Murat C."/>
            <person name="Nolan M."/>
            <person name="Ohm R.A."/>
            <person name="Pangilinan J."/>
            <person name="Pereira M.F."/>
            <person name="Perotto S."/>
            <person name="Peter M."/>
            <person name="Pfister S."/>
            <person name="Riley R."/>
            <person name="Sitrit Y."/>
            <person name="Stielow J.B."/>
            <person name="Szollosi G."/>
            <person name="Zifcakova L."/>
            <person name="Stursova M."/>
            <person name="Spatafora J.W."/>
            <person name="Tedersoo L."/>
            <person name="Vaario L.M."/>
            <person name="Yamada A."/>
            <person name="Yan M."/>
            <person name="Wang P."/>
            <person name="Xu J."/>
            <person name="Bruns T."/>
            <person name="Baldrian P."/>
            <person name="Vilgalys R."/>
            <person name="Dunand C."/>
            <person name="Henrissat B."/>
            <person name="Grigoriev I.V."/>
            <person name="Hibbett D."/>
            <person name="Nagy L.G."/>
            <person name="Martin F.M."/>
        </authorList>
    </citation>
    <scope>NUCLEOTIDE SEQUENCE</scope>
    <source>
        <strain evidence="1">P2</strain>
    </source>
</reference>
<dbReference type="Proteomes" id="UP000886501">
    <property type="component" value="Unassembled WGS sequence"/>
</dbReference>
<keyword evidence="2" id="KW-1185">Reference proteome</keyword>
<accession>A0ACB6ZMX1</accession>
<name>A0ACB6ZMX1_THEGA</name>